<feature type="transmembrane region" description="Helical" evidence="5">
    <location>
        <begin position="82"/>
        <end position="105"/>
    </location>
</feature>
<protein>
    <recommendedName>
        <fullName evidence="8">Amino acid permease/ SLC12A domain-containing protein</fullName>
    </recommendedName>
</protein>
<dbReference type="EMBL" id="NAJN01001014">
    <property type="protein sequence ID" value="TKA66477.1"/>
    <property type="molecule type" value="Genomic_DNA"/>
</dbReference>
<dbReference type="Gene3D" id="1.20.1740.10">
    <property type="entry name" value="Amino acid/polyamine transporter I"/>
    <property type="match status" value="1"/>
</dbReference>
<dbReference type="Proteomes" id="UP000308768">
    <property type="component" value="Unassembled WGS sequence"/>
</dbReference>
<comment type="caution">
    <text evidence="6">The sequence shown here is derived from an EMBL/GenBank/DDBJ whole genome shotgun (WGS) entry which is preliminary data.</text>
</comment>
<dbReference type="PANTHER" id="PTHR11785">
    <property type="entry name" value="AMINO ACID TRANSPORTER"/>
    <property type="match status" value="1"/>
</dbReference>
<dbReference type="STRING" id="331657.A0A4U0WU02"/>
<sequence length="651" mass="72258">MHLHIRGRQPGVSPPDASLLSALREIASSLLAGLIQSLLDERKGPTVATFDAADYQRVREALERDHQRIDDAPTAPQRLGRFTVVCLVMNRTIGAGVFVTPSIVLKGTGSVGASLLLWASGGIIAACGLLVWLELGLSLPIHNVPGTDERKSAPRSGGEKNYLEYMFPKPKFLVTCMYGIVFILLGNLSGNAIILGTYIMKAAGHQPDKGGVIGIAIGALTVAVLLHMSSRRGGIWVNNFFAVLKVLILVMIIILGFVKAGGADLGEEPKATNNFDSTTSFSGFDTEKSRNVASYAVSLLYIIYTYSGFEQPFYVLSEVRNPRKVFPKYTLIAILLTTILFVLVNIAYLCVVQMPMDKKYLDVDDMATVFFQTLFREQTSANRAMAALIALSIFGNIVVMTFTASRVKQEIAKEGILPRSLFFASGHTSPWAWAKARWQAKGIVSTPYAIDTHLEQTPMAALCLHWFTSVFLVAVTSSLKPAQSYNVLISLYSYVMIVLMGFVVSGGLLYLKFKPQHPQRHWSASYKPWLDPVHALVYFLVCGFVLFAALAKPAEDSPYSASTWFIVPTVGLSTITWGLFWYLGLRIIMVKRREKLIVTRLPFLVQDDDDKNENQWIQKSELVDHEWHTYSKVRSDTRKRHVVDGEEFENP</sequence>
<feature type="transmembrane region" description="Helical" evidence="5">
    <location>
        <begin position="172"/>
        <end position="199"/>
    </location>
</feature>
<evidence type="ECO:0000256" key="1">
    <source>
        <dbReference type="ARBA" id="ARBA00004141"/>
    </source>
</evidence>
<dbReference type="GO" id="GO:0015179">
    <property type="term" value="F:L-amino acid transmembrane transporter activity"/>
    <property type="evidence" value="ECO:0007669"/>
    <property type="project" value="TreeGrafter"/>
</dbReference>
<keyword evidence="4 5" id="KW-0472">Membrane</keyword>
<feature type="transmembrane region" description="Helical" evidence="5">
    <location>
        <begin position="532"/>
        <end position="551"/>
    </location>
</feature>
<keyword evidence="3 5" id="KW-1133">Transmembrane helix</keyword>
<feature type="transmembrane region" description="Helical" evidence="5">
    <location>
        <begin position="111"/>
        <end position="133"/>
    </location>
</feature>
<dbReference type="GO" id="GO:0016020">
    <property type="term" value="C:membrane"/>
    <property type="evidence" value="ECO:0007669"/>
    <property type="project" value="UniProtKB-SubCell"/>
</dbReference>
<keyword evidence="7" id="KW-1185">Reference proteome</keyword>
<reference evidence="6 7" key="1">
    <citation type="submission" date="2017-03" db="EMBL/GenBank/DDBJ databases">
        <title>Genomes of endolithic fungi from Antarctica.</title>
        <authorList>
            <person name="Coleine C."/>
            <person name="Masonjones S."/>
            <person name="Stajich J.E."/>
        </authorList>
    </citation>
    <scope>NUCLEOTIDE SEQUENCE [LARGE SCALE GENOMIC DNA]</scope>
    <source>
        <strain evidence="6 7">CCFEE 5187</strain>
    </source>
</reference>
<keyword evidence="2 5" id="KW-0812">Transmembrane</keyword>
<name>A0A4U0WU02_9PEZI</name>
<proteinExistence type="predicted"/>
<evidence type="ECO:0000313" key="6">
    <source>
        <dbReference type="EMBL" id="TKA66477.1"/>
    </source>
</evidence>
<dbReference type="InterPro" id="IPR002293">
    <property type="entry name" value="AA/rel_permease1"/>
</dbReference>
<dbReference type="OrthoDB" id="5982228at2759"/>
<organism evidence="6 7">
    <name type="scientific">Cryomyces minteri</name>
    <dbReference type="NCBI Taxonomy" id="331657"/>
    <lineage>
        <taxon>Eukaryota</taxon>
        <taxon>Fungi</taxon>
        <taxon>Dikarya</taxon>
        <taxon>Ascomycota</taxon>
        <taxon>Pezizomycotina</taxon>
        <taxon>Dothideomycetes</taxon>
        <taxon>Dothideomycetes incertae sedis</taxon>
        <taxon>Cryomyces</taxon>
    </lineage>
</organism>
<feature type="transmembrane region" description="Helical" evidence="5">
    <location>
        <begin position="459"/>
        <end position="479"/>
    </location>
</feature>
<comment type="subcellular location">
    <subcellularLocation>
        <location evidence="1">Membrane</location>
        <topology evidence="1">Multi-pass membrane protein</topology>
    </subcellularLocation>
</comment>
<feature type="transmembrane region" description="Helical" evidence="5">
    <location>
        <begin position="292"/>
        <end position="309"/>
    </location>
</feature>
<feature type="transmembrane region" description="Helical" evidence="5">
    <location>
        <begin position="563"/>
        <end position="585"/>
    </location>
</feature>
<evidence type="ECO:0008006" key="8">
    <source>
        <dbReference type="Google" id="ProtNLM"/>
    </source>
</evidence>
<feature type="transmembrane region" description="Helical" evidence="5">
    <location>
        <begin position="211"/>
        <end position="228"/>
    </location>
</feature>
<dbReference type="AlphaFoldDB" id="A0A4U0WU02"/>
<gene>
    <name evidence="6" type="ORF">B0A49_10099</name>
</gene>
<dbReference type="PANTHER" id="PTHR11785:SF382">
    <property type="entry name" value="LOW-AFFINITY METHIONINE PERMEASE"/>
    <property type="match status" value="1"/>
</dbReference>
<evidence type="ECO:0000256" key="2">
    <source>
        <dbReference type="ARBA" id="ARBA00022692"/>
    </source>
</evidence>
<evidence type="ECO:0000313" key="7">
    <source>
        <dbReference type="Proteomes" id="UP000308768"/>
    </source>
</evidence>
<accession>A0A4U0WU02</accession>
<evidence type="ECO:0000256" key="4">
    <source>
        <dbReference type="ARBA" id="ARBA00023136"/>
    </source>
</evidence>
<dbReference type="Pfam" id="PF13520">
    <property type="entry name" value="AA_permease_2"/>
    <property type="match status" value="1"/>
</dbReference>
<feature type="transmembrane region" description="Helical" evidence="5">
    <location>
        <begin position="491"/>
        <end position="511"/>
    </location>
</feature>
<evidence type="ECO:0000256" key="5">
    <source>
        <dbReference type="SAM" id="Phobius"/>
    </source>
</evidence>
<feature type="transmembrane region" description="Helical" evidence="5">
    <location>
        <begin position="329"/>
        <end position="354"/>
    </location>
</feature>
<dbReference type="InterPro" id="IPR050598">
    <property type="entry name" value="AminoAcid_Transporter"/>
</dbReference>
<evidence type="ECO:0000256" key="3">
    <source>
        <dbReference type="ARBA" id="ARBA00022989"/>
    </source>
</evidence>
<dbReference type="PIRSF" id="PIRSF006060">
    <property type="entry name" value="AA_transporter"/>
    <property type="match status" value="1"/>
</dbReference>
<feature type="transmembrane region" description="Helical" evidence="5">
    <location>
        <begin position="240"/>
        <end position="258"/>
    </location>
</feature>
<feature type="transmembrane region" description="Helical" evidence="5">
    <location>
        <begin position="384"/>
        <end position="404"/>
    </location>
</feature>